<dbReference type="Proteomes" id="UP000466785">
    <property type="component" value="Chromosome"/>
</dbReference>
<dbReference type="PROSITE" id="PS50801">
    <property type="entry name" value="STAS"/>
    <property type="match status" value="1"/>
</dbReference>
<evidence type="ECO:0000259" key="3">
    <source>
        <dbReference type="PROSITE" id="PS50801"/>
    </source>
</evidence>
<dbReference type="NCBIfam" id="TIGR00377">
    <property type="entry name" value="ant_ant_sig"/>
    <property type="match status" value="1"/>
</dbReference>
<dbReference type="KEGG" id="mpof:MPOR_22580"/>
<dbReference type="Gene3D" id="3.30.750.24">
    <property type="entry name" value="STAS domain"/>
    <property type="match status" value="1"/>
</dbReference>
<dbReference type="GO" id="GO:0043856">
    <property type="term" value="F:anti-sigma factor antagonist activity"/>
    <property type="evidence" value="ECO:0007669"/>
    <property type="project" value="InterPro"/>
</dbReference>
<sequence length="119" mass="12027">MGLLDITQDVSDSAVVVHARGEVDSGTVDLLGEALAAGLAAAGGPPARMLVLVLDEVTYFGSAGLNAVLSCYEQGASDGVAVRVVATNAEVVRPIEVTKLDGLLRPYPTVTDALMSGSG</sequence>
<gene>
    <name evidence="4" type="ORF">MPOR_22580</name>
</gene>
<dbReference type="Pfam" id="PF01740">
    <property type="entry name" value="STAS"/>
    <property type="match status" value="1"/>
</dbReference>
<name>A0A6N4V6C3_9MYCO</name>
<evidence type="ECO:0000313" key="4">
    <source>
        <dbReference type="EMBL" id="BBX51232.1"/>
    </source>
</evidence>
<accession>A0A6N4V6C3</accession>
<dbReference type="InterPro" id="IPR003658">
    <property type="entry name" value="Anti-sigma_ant"/>
</dbReference>
<comment type="similarity">
    <text evidence="1 2">Belongs to the anti-sigma-factor antagonist family.</text>
</comment>
<dbReference type="PANTHER" id="PTHR33495:SF2">
    <property type="entry name" value="ANTI-SIGMA FACTOR ANTAGONIST TM_1081-RELATED"/>
    <property type="match status" value="1"/>
</dbReference>
<protein>
    <recommendedName>
        <fullName evidence="2">Anti-sigma factor antagonist</fullName>
    </recommendedName>
</protein>
<evidence type="ECO:0000256" key="1">
    <source>
        <dbReference type="ARBA" id="ARBA00009013"/>
    </source>
</evidence>
<evidence type="ECO:0000313" key="5">
    <source>
        <dbReference type="Proteomes" id="UP000466785"/>
    </source>
</evidence>
<dbReference type="PANTHER" id="PTHR33495">
    <property type="entry name" value="ANTI-SIGMA FACTOR ANTAGONIST TM_1081-RELATED-RELATED"/>
    <property type="match status" value="1"/>
</dbReference>
<evidence type="ECO:0000256" key="2">
    <source>
        <dbReference type="RuleBase" id="RU003749"/>
    </source>
</evidence>
<dbReference type="RefSeq" id="WP_235682533.1">
    <property type="nucleotide sequence ID" value="NZ_AP022570.1"/>
</dbReference>
<dbReference type="InterPro" id="IPR036513">
    <property type="entry name" value="STAS_dom_sf"/>
</dbReference>
<reference evidence="4 5" key="1">
    <citation type="journal article" date="2019" name="Emerg. Microbes Infect.">
        <title>Comprehensive subspecies identification of 175 nontuberculous mycobacteria species based on 7547 genomic profiles.</title>
        <authorList>
            <person name="Matsumoto Y."/>
            <person name="Kinjo T."/>
            <person name="Motooka D."/>
            <person name="Nabeya D."/>
            <person name="Jung N."/>
            <person name="Uechi K."/>
            <person name="Horii T."/>
            <person name="Iida T."/>
            <person name="Fujita J."/>
            <person name="Nakamura S."/>
        </authorList>
    </citation>
    <scope>NUCLEOTIDE SEQUENCE [LARGE SCALE GENOMIC DNA]</scope>
    <source>
        <strain evidence="4 5">JCM 12603</strain>
    </source>
</reference>
<dbReference type="InterPro" id="IPR002645">
    <property type="entry name" value="STAS_dom"/>
</dbReference>
<feature type="domain" description="STAS" evidence="3">
    <location>
        <begin position="4"/>
        <end position="117"/>
    </location>
</feature>
<organism evidence="4 5">
    <name type="scientific">Mycolicibacterium poriferae</name>
    <dbReference type="NCBI Taxonomy" id="39694"/>
    <lineage>
        <taxon>Bacteria</taxon>
        <taxon>Bacillati</taxon>
        <taxon>Actinomycetota</taxon>
        <taxon>Actinomycetes</taxon>
        <taxon>Mycobacteriales</taxon>
        <taxon>Mycobacteriaceae</taxon>
        <taxon>Mycolicibacterium</taxon>
    </lineage>
</organism>
<dbReference type="EMBL" id="AP022570">
    <property type="protein sequence ID" value="BBX51232.1"/>
    <property type="molecule type" value="Genomic_DNA"/>
</dbReference>
<dbReference type="CDD" id="cd07043">
    <property type="entry name" value="STAS_anti-anti-sigma_factors"/>
    <property type="match status" value="1"/>
</dbReference>
<dbReference type="AlphaFoldDB" id="A0A6N4V6C3"/>
<dbReference type="SUPFAM" id="SSF52091">
    <property type="entry name" value="SpoIIaa-like"/>
    <property type="match status" value="1"/>
</dbReference>
<proteinExistence type="inferred from homology"/>
<keyword evidence="5" id="KW-1185">Reference proteome</keyword>